<dbReference type="InterPro" id="IPR027417">
    <property type="entry name" value="P-loop_NTPase"/>
</dbReference>
<feature type="domain" description="UvrD-like helicase ATP-binding" evidence="16">
    <location>
        <begin position="11"/>
        <end position="314"/>
    </location>
</feature>
<accession>A0ABQ2DTC7</accession>
<comment type="catalytic activity">
    <reaction evidence="12">
        <text>Couples ATP hydrolysis with the unwinding of duplex DNA by translocating in the 3'-5' direction.</text>
        <dbReference type="EC" id="5.6.2.4"/>
    </reaction>
</comment>
<keyword evidence="5 15" id="KW-0378">Hydrolase</keyword>
<evidence type="ECO:0000256" key="6">
    <source>
        <dbReference type="ARBA" id="ARBA00022806"/>
    </source>
</evidence>
<dbReference type="PANTHER" id="PTHR11070:SF59">
    <property type="entry name" value="DNA 3'-5' HELICASE"/>
    <property type="match status" value="1"/>
</dbReference>
<evidence type="ECO:0000256" key="9">
    <source>
        <dbReference type="ARBA" id="ARBA00023125"/>
    </source>
</evidence>
<comment type="similarity">
    <text evidence="1">Belongs to the helicase family. UvrD subfamily.</text>
</comment>
<evidence type="ECO:0000256" key="2">
    <source>
        <dbReference type="ARBA" id="ARBA00022722"/>
    </source>
</evidence>
<dbReference type="EMBL" id="BMKX01000009">
    <property type="protein sequence ID" value="GGJ70538.1"/>
    <property type="molecule type" value="Genomic_DNA"/>
</dbReference>
<feature type="domain" description="UvrD-like helicase C-terminal" evidence="17">
    <location>
        <begin position="315"/>
        <end position="619"/>
    </location>
</feature>
<protein>
    <recommendedName>
        <fullName evidence="13">DNA 3'-5' helicase</fullName>
        <ecNumber evidence="13">5.6.2.4</ecNumber>
    </recommendedName>
</protein>
<dbReference type="InterPro" id="IPR011604">
    <property type="entry name" value="PDDEXK-like_dom_sf"/>
</dbReference>
<comment type="caution">
    <text evidence="18">The sequence shown here is derived from an EMBL/GenBank/DDBJ whole genome shotgun (WGS) entry which is preliminary data.</text>
</comment>
<keyword evidence="2" id="KW-0540">Nuclease</keyword>
<evidence type="ECO:0000256" key="8">
    <source>
        <dbReference type="ARBA" id="ARBA00022840"/>
    </source>
</evidence>
<feature type="binding site" evidence="15">
    <location>
        <begin position="32"/>
        <end position="39"/>
    </location>
    <ligand>
        <name>ATP</name>
        <dbReference type="ChEBI" id="CHEBI:30616"/>
    </ligand>
</feature>
<dbReference type="RefSeq" id="WP_188687009.1">
    <property type="nucleotide sequence ID" value="NZ_BMKX01000009.1"/>
</dbReference>
<dbReference type="Gene3D" id="1.10.10.160">
    <property type="match status" value="1"/>
</dbReference>
<dbReference type="InterPro" id="IPR038726">
    <property type="entry name" value="PDDEXK_AddAB-type"/>
</dbReference>
<keyword evidence="7" id="KW-0269">Exonuclease</keyword>
<keyword evidence="6 15" id="KW-0347">Helicase</keyword>
<comment type="catalytic activity">
    <reaction evidence="14">
        <text>ATP + H2O = ADP + phosphate + H(+)</text>
        <dbReference type="Rhea" id="RHEA:13065"/>
        <dbReference type="ChEBI" id="CHEBI:15377"/>
        <dbReference type="ChEBI" id="CHEBI:15378"/>
        <dbReference type="ChEBI" id="CHEBI:30616"/>
        <dbReference type="ChEBI" id="CHEBI:43474"/>
        <dbReference type="ChEBI" id="CHEBI:456216"/>
        <dbReference type="EC" id="5.6.2.4"/>
    </reaction>
</comment>
<keyword evidence="4" id="KW-0227">DNA damage</keyword>
<keyword evidence="3 15" id="KW-0547">Nucleotide-binding</keyword>
<keyword evidence="10" id="KW-0234">DNA repair</keyword>
<keyword evidence="9" id="KW-0238">DNA-binding</keyword>
<dbReference type="SUPFAM" id="SSF52540">
    <property type="entry name" value="P-loop containing nucleoside triphosphate hydrolases"/>
    <property type="match status" value="1"/>
</dbReference>
<dbReference type="PROSITE" id="PS51217">
    <property type="entry name" value="UVRD_HELICASE_CTER"/>
    <property type="match status" value="1"/>
</dbReference>
<dbReference type="InterPro" id="IPR013986">
    <property type="entry name" value="DExx_box_DNA_helicase_dom_sf"/>
</dbReference>
<evidence type="ECO:0000259" key="16">
    <source>
        <dbReference type="PROSITE" id="PS51198"/>
    </source>
</evidence>
<name>A0ABQ2DTC7_9MICC</name>
<keyword evidence="11" id="KW-0413">Isomerase</keyword>
<gene>
    <name evidence="18" type="ORF">GCM10007173_31750</name>
</gene>
<evidence type="ECO:0000259" key="17">
    <source>
        <dbReference type="PROSITE" id="PS51217"/>
    </source>
</evidence>
<evidence type="ECO:0000256" key="14">
    <source>
        <dbReference type="ARBA" id="ARBA00048988"/>
    </source>
</evidence>
<dbReference type="Gene3D" id="3.90.320.10">
    <property type="match status" value="1"/>
</dbReference>
<evidence type="ECO:0000256" key="4">
    <source>
        <dbReference type="ARBA" id="ARBA00022763"/>
    </source>
</evidence>
<dbReference type="GeneID" id="303305510"/>
<evidence type="ECO:0000256" key="13">
    <source>
        <dbReference type="ARBA" id="ARBA00034808"/>
    </source>
</evidence>
<evidence type="ECO:0000256" key="11">
    <source>
        <dbReference type="ARBA" id="ARBA00023235"/>
    </source>
</evidence>
<reference evidence="19" key="1">
    <citation type="journal article" date="2019" name="Int. J. Syst. Evol. Microbiol.">
        <title>The Global Catalogue of Microorganisms (GCM) 10K type strain sequencing project: providing services to taxonomists for standard genome sequencing and annotation.</title>
        <authorList>
            <consortium name="The Broad Institute Genomics Platform"/>
            <consortium name="The Broad Institute Genome Sequencing Center for Infectious Disease"/>
            <person name="Wu L."/>
            <person name="Ma J."/>
        </authorList>
    </citation>
    <scope>NUCLEOTIDE SEQUENCE [LARGE SCALE GENOMIC DNA]</scope>
    <source>
        <strain evidence="19">CGMCC 1.3685</strain>
    </source>
</reference>
<dbReference type="Gene3D" id="3.40.50.300">
    <property type="entry name" value="P-loop containing nucleotide triphosphate hydrolases"/>
    <property type="match status" value="2"/>
</dbReference>
<evidence type="ECO:0000256" key="5">
    <source>
        <dbReference type="ARBA" id="ARBA00022801"/>
    </source>
</evidence>
<dbReference type="Pfam" id="PF12705">
    <property type="entry name" value="PDDEXK_1"/>
    <property type="match status" value="1"/>
</dbReference>
<dbReference type="Pfam" id="PF00580">
    <property type="entry name" value="UvrD-helicase"/>
    <property type="match status" value="1"/>
</dbReference>
<organism evidence="18 19">
    <name type="scientific">Glutamicibacter ardleyensis</name>
    <dbReference type="NCBI Taxonomy" id="225894"/>
    <lineage>
        <taxon>Bacteria</taxon>
        <taxon>Bacillati</taxon>
        <taxon>Actinomycetota</taxon>
        <taxon>Actinomycetes</taxon>
        <taxon>Micrococcales</taxon>
        <taxon>Micrococcaceae</taxon>
        <taxon>Glutamicibacter</taxon>
    </lineage>
</organism>
<evidence type="ECO:0000256" key="1">
    <source>
        <dbReference type="ARBA" id="ARBA00009922"/>
    </source>
</evidence>
<evidence type="ECO:0000256" key="12">
    <source>
        <dbReference type="ARBA" id="ARBA00034617"/>
    </source>
</evidence>
<dbReference type="InterPro" id="IPR014016">
    <property type="entry name" value="UvrD-like_ATP-bd"/>
</dbReference>
<dbReference type="Proteomes" id="UP000606115">
    <property type="component" value="Unassembled WGS sequence"/>
</dbReference>
<keyword evidence="8 15" id="KW-0067">ATP-binding</keyword>
<evidence type="ECO:0000313" key="18">
    <source>
        <dbReference type="EMBL" id="GGJ70538.1"/>
    </source>
</evidence>
<evidence type="ECO:0000256" key="3">
    <source>
        <dbReference type="ARBA" id="ARBA00022741"/>
    </source>
</evidence>
<evidence type="ECO:0000256" key="15">
    <source>
        <dbReference type="PROSITE-ProRule" id="PRU00560"/>
    </source>
</evidence>
<dbReference type="PROSITE" id="PS51198">
    <property type="entry name" value="UVRD_HELICASE_ATP_BIND"/>
    <property type="match status" value="1"/>
</dbReference>
<dbReference type="PANTHER" id="PTHR11070">
    <property type="entry name" value="UVRD / RECB / PCRA DNA HELICASE FAMILY MEMBER"/>
    <property type="match status" value="1"/>
</dbReference>
<proteinExistence type="inferred from homology"/>
<dbReference type="InterPro" id="IPR000212">
    <property type="entry name" value="DNA_helicase_UvrD/REP"/>
</dbReference>
<dbReference type="GO" id="GO:0004386">
    <property type="term" value="F:helicase activity"/>
    <property type="evidence" value="ECO:0007669"/>
    <property type="project" value="UniProtKB-KW"/>
</dbReference>
<evidence type="ECO:0000256" key="7">
    <source>
        <dbReference type="ARBA" id="ARBA00022839"/>
    </source>
</evidence>
<evidence type="ECO:0000313" key="19">
    <source>
        <dbReference type="Proteomes" id="UP000606115"/>
    </source>
</evidence>
<dbReference type="EC" id="5.6.2.4" evidence="13"/>
<dbReference type="Gene3D" id="1.10.486.10">
    <property type="entry name" value="PCRA, domain 4"/>
    <property type="match status" value="1"/>
</dbReference>
<dbReference type="InterPro" id="IPR014017">
    <property type="entry name" value="DNA_helicase_UvrD-like_C"/>
</dbReference>
<evidence type="ECO:0000256" key="10">
    <source>
        <dbReference type="ARBA" id="ARBA00023204"/>
    </source>
</evidence>
<sequence>MNMEESSDSAPLDTASLLEQLSVVEKPTLVTGAPGTGKTTALIDLAVGHLGAGLDPLQLLIIAPTRLTAAGIRDELSRRADQTFTEPVVRTWSAYAFDLIRRARLEGLLPTLERAPRLLSGPEQDTLIGNLLDGHRQGLTESPGWPADLDLAVETRGFRKELREFFDRVSELGLEPVDIAELGEQTKRSEWVAAARFYQEYRDLLDLGSAEAFDPAGLMTRAAQILEQNPDFLNDEHEKLQLILVDDLQEATLSQHRLLRMIGRDRSIVAFAAPDNVVQGFRGARADELSRFTQSYSANGDIQFFELTSSFRMAPAIMEAWQRVVRRIPLAAGQRGRALHALPDIEDGEVLALCFENSTLEERYIAQRIVQMDLYEGFPLSDIAIVVRNGSQVRSLSRFLEGQGIAVQVPPAEIPLKDEGAVRPLLDLVQLALADGVSDDPLLMQNLLLSRYGMSTALEIRRLRQMLRQRESSQGGRRSSQELLEATLHEPELTETLGPVAFGLNRLLTMFAALRTELATGQATPETALWALWEASGRANVWRKEALGTGNVARRADHDLDAVLSLFQAAERFVDQLPGASVELFLDHILHQDLPMDSLASRATGTQTVTVLTTAAAAGKQWPVVFIPGLEEGSWPNLRLRGELLGSNALADAVEHGISFLSTRTPTQLMRGIRSDETRSFSNAVSRASKMLICTAVDNEDSQPSSFLDLVDPHDAVARELTEVPRIRALSTLVAELRLMAERAKAAQLGAIPEPVNGSAQEIYHDATSVLNRLARNDYPVRGAHPQSWWGLKPLSTNAPVVPEDQPLRVSPSKVETLVKSPLNWFVQSAGGQAAHDFAASLGTLIHSIAEEHPEASGNEYAQILEQRWPELEKLPNWEGQRDFDRAEEMLKKLAQYSITMRTSGRTLAAIELPFQVDVPNEGKSIQLRGVIDRIEADENGRVTVVDLKTGGTAPSAKLTETNPQLAVYQTAIQLGALQEQDETAQLSSEPAGASLVYVGTSTKSASLRDQPALGEDTWARELILQAAQLMGESEFITRHTVGSEGLRGSCMLPEICPLCEEGRQVTEP</sequence>
<keyword evidence="19" id="KW-1185">Reference proteome</keyword>